<dbReference type="EMBL" id="VSSQ01001294">
    <property type="protein sequence ID" value="MPM07047.1"/>
    <property type="molecule type" value="Genomic_DNA"/>
</dbReference>
<dbReference type="EC" id="2.3.1.89" evidence="1"/>
<dbReference type="GO" id="GO:0047200">
    <property type="term" value="F:tetrahydrodipicolinate N-acetyltransferase activity"/>
    <property type="evidence" value="ECO:0007669"/>
    <property type="project" value="UniProtKB-EC"/>
</dbReference>
<dbReference type="PANTHER" id="PTHR43300">
    <property type="entry name" value="ACETYLTRANSFERASE"/>
    <property type="match status" value="1"/>
</dbReference>
<dbReference type="InterPro" id="IPR001451">
    <property type="entry name" value="Hexapep"/>
</dbReference>
<protein>
    <submittedName>
        <fullName evidence="1">2,3,4,5-tetrahydropyridine-2,6-dicarboxylate N-acetyltransferase</fullName>
        <ecNumber evidence="1">2.3.1.89</ecNumber>
    </submittedName>
</protein>
<comment type="caution">
    <text evidence="1">The sequence shown here is derived from an EMBL/GenBank/DDBJ whole genome shotgun (WGS) entry which is preliminary data.</text>
</comment>
<proteinExistence type="predicted"/>
<keyword evidence="1" id="KW-0012">Acyltransferase</keyword>
<dbReference type="AlphaFoldDB" id="A0A644WTN4"/>
<dbReference type="Pfam" id="PF00132">
    <property type="entry name" value="Hexapep"/>
    <property type="match status" value="1"/>
</dbReference>
<dbReference type="CDD" id="cd03349">
    <property type="entry name" value="LbH_XAT"/>
    <property type="match status" value="1"/>
</dbReference>
<dbReference type="SUPFAM" id="SSF51161">
    <property type="entry name" value="Trimeric LpxA-like enzymes"/>
    <property type="match status" value="1"/>
</dbReference>
<name>A0A644WTN4_9ZZZZ</name>
<dbReference type="Gene3D" id="2.160.10.10">
    <property type="entry name" value="Hexapeptide repeat proteins"/>
    <property type="match status" value="1"/>
</dbReference>
<gene>
    <name evidence="1" type="primary">dapH_16</name>
    <name evidence="1" type="ORF">SDC9_53351</name>
</gene>
<reference evidence="1" key="1">
    <citation type="submission" date="2019-08" db="EMBL/GenBank/DDBJ databases">
        <authorList>
            <person name="Kucharzyk K."/>
            <person name="Murdoch R.W."/>
            <person name="Higgins S."/>
            <person name="Loffler F."/>
        </authorList>
    </citation>
    <scope>NUCLEOTIDE SEQUENCE</scope>
</reference>
<dbReference type="InterPro" id="IPR050179">
    <property type="entry name" value="Trans_hexapeptide_repeat"/>
</dbReference>
<evidence type="ECO:0000313" key="1">
    <source>
        <dbReference type="EMBL" id="MPM07047.1"/>
    </source>
</evidence>
<accession>A0A644WTN4</accession>
<organism evidence="1">
    <name type="scientific">bioreactor metagenome</name>
    <dbReference type="NCBI Taxonomy" id="1076179"/>
    <lineage>
        <taxon>unclassified sequences</taxon>
        <taxon>metagenomes</taxon>
        <taxon>ecological metagenomes</taxon>
    </lineage>
</organism>
<dbReference type="InterPro" id="IPR011004">
    <property type="entry name" value="Trimer_LpxA-like_sf"/>
</dbReference>
<keyword evidence="1" id="KW-0808">Transferase</keyword>
<sequence>MRDCDIHKTARVHANCNLVRVTMGKNSYMGNNNSVMDTNIGHYCSIASYCAIGGGNHPTDWVSSSPYFYNNNYQQGDKKASNLFNSGEKVNIGNDVWIGENCFIKSGITIGNGAIIGAHSVVTSNIPDYAIAVGVPAKIIKYRFDFDIIEALLKIEWWDFSKSELAEYSDLFSNPVTFINRYNEKIKSLENNQ</sequence>
<dbReference type="PANTHER" id="PTHR43300:SF11">
    <property type="entry name" value="ACETYLTRANSFERASE RV3034C-RELATED"/>
    <property type="match status" value="1"/>
</dbReference>